<evidence type="ECO:0000313" key="2">
    <source>
        <dbReference type="EMBL" id="KAA0895299.1"/>
    </source>
</evidence>
<dbReference type="PANTHER" id="PTHR22916:SF65">
    <property type="entry name" value="SLR1065 PROTEIN"/>
    <property type="match status" value="1"/>
</dbReference>
<dbReference type="Proteomes" id="UP000324298">
    <property type="component" value="Unassembled WGS sequence"/>
</dbReference>
<dbReference type="Gene3D" id="3.90.550.10">
    <property type="entry name" value="Spore Coat Polysaccharide Biosynthesis Protein SpsA, Chain A"/>
    <property type="match status" value="1"/>
</dbReference>
<dbReference type="SUPFAM" id="SSF53448">
    <property type="entry name" value="Nucleotide-diphospho-sugar transferases"/>
    <property type="match status" value="1"/>
</dbReference>
<evidence type="ECO:0000259" key="1">
    <source>
        <dbReference type="Pfam" id="PF00535"/>
    </source>
</evidence>
<dbReference type="PANTHER" id="PTHR22916">
    <property type="entry name" value="GLYCOSYLTRANSFERASE"/>
    <property type="match status" value="1"/>
</dbReference>
<keyword evidence="3" id="KW-1185">Reference proteome</keyword>
<dbReference type="Pfam" id="PF00535">
    <property type="entry name" value="Glycos_transf_2"/>
    <property type="match status" value="1"/>
</dbReference>
<organism evidence="2 3">
    <name type="scientific">Oryzomonas rubra</name>
    <dbReference type="NCBI Taxonomy" id="2509454"/>
    <lineage>
        <taxon>Bacteria</taxon>
        <taxon>Pseudomonadati</taxon>
        <taxon>Thermodesulfobacteriota</taxon>
        <taxon>Desulfuromonadia</taxon>
        <taxon>Geobacterales</taxon>
        <taxon>Geobacteraceae</taxon>
        <taxon>Oryzomonas</taxon>
    </lineage>
</organism>
<protein>
    <submittedName>
        <fullName evidence="2">Glycosyltransferase</fullName>
    </submittedName>
</protein>
<feature type="domain" description="Glycosyltransferase 2-like" evidence="1">
    <location>
        <begin position="13"/>
        <end position="153"/>
    </location>
</feature>
<dbReference type="CDD" id="cd06433">
    <property type="entry name" value="GT_2_WfgS_like"/>
    <property type="match status" value="1"/>
</dbReference>
<reference evidence="2 3" key="1">
    <citation type="submission" date="2019-04" db="EMBL/GenBank/DDBJ databases">
        <title>Geobacter ruber sp. nov., ferric-reducing bacteria isolated from paddy soil.</title>
        <authorList>
            <person name="Xu Z."/>
            <person name="Masuda Y."/>
            <person name="Itoh H."/>
            <person name="Senoo K."/>
        </authorList>
    </citation>
    <scope>NUCLEOTIDE SEQUENCE [LARGE SCALE GENOMIC DNA]</scope>
    <source>
        <strain evidence="2 3">Red88</strain>
    </source>
</reference>
<comment type="caution">
    <text evidence="2">The sequence shown here is derived from an EMBL/GenBank/DDBJ whole genome shotgun (WGS) entry which is preliminary data.</text>
</comment>
<dbReference type="InterPro" id="IPR001173">
    <property type="entry name" value="Glyco_trans_2-like"/>
</dbReference>
<dbReference type="AlphaFoldDB" id="A0A5A9XTA1"/>
<dbReference type="RefSeq" id="WP_149305879.1">
    <property type="nucleotide sequence ID" value="NZ_SRSD01000001.1"/>
</dbReference>
<dbReference type="InterPro" id="IPR029044">
    <property type="entry name" value="Nucleotide-diphossugar_trans"/>
</dbReference>
<name>A0A5A9XTA1_9BACT</name>
<dbReference type="GO" id="GO:0016758">
    <property type="term" value="F:hexosyltransferase activity"/>
    <property type="evidence" value="ECO:0007669"/>
    <property type="project" value="UniProtKB-ARBA"/>
</dbReference>
<keyword evidence="2" id="KW-0808">Transferase</keyword>
<sequence>MNSKGTCQLPRISIVTPSYNQGAYLEQTIISVLQQGYANLEYIIIDGGSTDNSVEIIKRYEGHLSYWVSEPDNGQSSAINKGFSKATGGLLGWLNSDDYLLPGALATIAAMYRENPTAGAFVGGGEYVDVKGKVLLSKEPAEVTLESLYDWLDIFHFMQPSCFFTREAWERAGGLDESVHVAMDVDLWLKIARHYSFARSPVMISRSLVHSGAKTTSHRYFSEIDTAFVIMRHGGEKQGRRAIEKIAAKLECYERWLSIVTANPLFEYLLPFLKRLVGYERQLRSRYPGWENK</sequence>
<accession>A0A5A9XTA1</accession>
<evidence type="ECO:0000313" key="3">
    <source>
        <dbReference type="Proteomes" id="UP000324298"/>
    </source>
</evidence>
<dbReference type="OrthoDB" id="433681at2"/>
<gene>
    <name evidence="2" type="ORF">ET418_01915</name>
</gene>
<proteinExistence type="predicted"/>
<dbReference type="EMBL" id="SRSD01000001">
    <property type="protein sequence ID" value="KAA0895299.1"/>
    <property type="molecule type" value="Genomic_DNA"/>
</dbReference>